<reference evidence="2" key="1">
    <citation type="journal article" date="2023" name="Mol. Phylogenet. Evol.">
        <title>Genome-scale phylogeny and comparative genomics of the fungal order Sordariales.</title>
        <authorList>
            <person name="Hensen N."/>
            <person name="Bonometti L."/>
            <person name="Westerberg I."/>
            <person name="Brannstrom I.O."/>
            <person name="Guillou S."/>
            <person name="Cros-Aarteil S."/>
            <person name="Calhoun S."/>
            <person name="Haridas S."/>
            <person name="Kuo A."/>
            <person name="Mondo S."/>
            <person name="Pangilinan J."/>
            <person name="Riley R."/>
            <person name="LaButti K."/>
            <person name="Andreopoulos B."/>
            <person name="Lipzen A."/>
            <person name="Chen C."/>
            <person name="Yan M."/>
            <person name="Daum C."/>
            <person name="Ng V."/>
            <person name="Clum A."/>
            <person name="Steindorff A."/>
            <person name="Ohm R.A."/>
            <person name="Martin F."/>
            <person name="Silar P."/>
            <person name="Natvig D.O."/>
            <person name="Lalanne C."/>
            <person name="Gautier V."/>
            <person name="Ament-Velasquez S.L."/>
            <person name="Kruys A."/>
            <person name="Hutchinson M.I."/>
            <person name="Powell A.J."/>
            <person name="Barry K."/>
            <person name="Miller A.N."/>
            <person name="Grigoriev I.V."/>
            <person name="Debuchy R."/>
            <person name="Gladieux P."/>
            <person name="Hiltunen Thoren M."/>
            <person name="Johannesson H."/>
        </authorList>
    </citation>
    <scope>NUCLEOTIDE SEQUENCE</scope>
    <source>
        <strain evidence="2">CBS 958.72</strain>
    </source>
</reference>
<feature type="compositionally biased region" description="Basic and acidic residues" evidence="1">
    <location>
        <begin position="343"/>
        <end position="353"/>
    </location>
</feature>
<dbReference type="PANTHER" id="PTHR39606:SF1">
    <property type="entry name" value="CELL SURFACE PROTEIN"/>
    <property type="match status" value="1"/>
</dbReference>
<feature type="compositionally biased region" description="Polar residues" evidence="1">
    <location>
        <begin position="119"/>
        <end position="137"/>
    </location>
</feature>
<feature type="compositionally biased region" description="Basic and acidic residues" evidence="1">
    <location>
        <begin position="38"/>
        <end position="47"/>
    </location>
</feature>
<feature type="compositionally biased region" description="Gly residues" evidence="1">
    <location>
        <begin position="59"/>
        <end position="71"/>
    </location>
</feature>
<feature type="compositionally biased region" description="Basic and acidic residues" evidence="1">
    <location>
        <begin position="290"/>
        <end position="304"/>
    </location>
</feature>
<name>A0AAE0KC06_9PEZI</name>
<evidence type="ECO:0008006" key="4">
    <source>
        <dbReference type="Google" id="ProtNLM"/>
    </source>
</evidence>
<protein>
    <recommendedName>
        <fullName evidence="4">Cell surface protein</fullName>
    </recommendedName>
</protein>
<proteinExistence type="predicted"/>
<dbReference type="Proteomes" id="UP001287356">
    <property type="component" value="Unassembled WGS sequence"/>
</dbReference>
<feature type="compositionally biased region" description="Polar residues" evidence="1">
    <location>
        <begin position="306"/>
        <end position="323"/>
    </location>
</feature>
<reference evidence="2" key="2">
    <citation type="submission" date="2023-06" db="EMBL/GenBank/DDBJ databases">
        <authorList>
            <consortium name="Lawrence Berkeley National Laboratory"/>
            <person name="Haridas S."/>
            <person name="Hensen N."/>
            <person name="Bonometti L."/>
            <person name="Westerberg I."/>
            <person name="Brannstrom I.O."/>
            <person name="Guillou S."/>
            <person name="Cros-Aarteil S."/>
            <person name="Calhoun S."/>
            <person name="Kuo A."/>
            <person name="Mondo S."/>
            <person name="Pangilinan J."/>
            <person name="Riley R."/>
            <person name="Labutti K."/>
            <person name="Andreopoulos B."/>
            <person name="Lipzen A."/>
            <person name="Chen C."/>
            <person name="Yanf M."/>
            <person name="Daum C."/>
            <person name="Ng V."/>
            <person name="Clum A."/>
            <person name="Steindorff A."/>
            <person name="Ohm R."/>
            <person name="Martin F."/>
            <person name="Silar P."/>
            <person name="Natvig D."/>
            <person name="Lalanne C."/>
            <person name="Gautier V."/>
            <person name="Ament-Velasquez S.L."/>
            <person name="Kruys A."/>
            <person name="Hutchinson M.I."/>
            <person name="Powell A.J."/>
            <person name="Barry K."/>
            <person name="Miller A.N."/>
            <person name="Grigoriev I.V."/>
            <person name="Debuchy R."/>
            <person name="Gladieux P."/>
            <person name="Thoren M.H."/>
            <person name="Johannesson H."/>
        </authorList>
    </citation>
    <scope>NUCLEOTIDE SEQUENCE</scope>
    <source>
        <strain evidence="2">CBS 958.72</strain>
    </source>
</reference>
<feature type="region of interest" description="Disordered" evidence="1">
    <location>
        <begin position="1"/>
        <end position="374"/>
    </location>
</feature>
<gene>
    <name evidence="2" type="ORF">B0T24DRAFT_253654</name>
</gene>
<dbReference type="PANTHER" id="PTHR39606">
    <property type="entry name" value="SURFACE PROTEIN, PUTATIVE-RELATED"/>
    <property type="match status" value="1"/>
</dbReference>
<feature type="compositionally biased region" description="Basic and acidic residues" evidence="1">
    <location>
        <begin position="180"/>
        <end position="189"/>
    </location>
</feature>
<feature type="compositionally biased region" description="Low complexity" evidence="1">
    <location>
        <begin position="153"/>
        <end position="162"/>
    </location>
</feature>
<sequence length="374" mass="38136">MSGIVNKIKEAVHSDKSHSAPEGTQGPHNSRVANAADPRVDSDRDGSRNMGAARTAGHGEFGSGAAYGGSSGMTSGSTGYNTGATEGSHGPHSSLLANAADPRVDSDRDGSRTVGGTGNTFSPNTGRGEFNTGSTFGATEGSARHAGHGEFGSGNTFGTSGTAEGARGPHNSRIANAMDPRVDSDRDGSRTVGGTGSNYNSPNTGSTFSPNTGGNTFSPNTGSSTFNPSHNAGSGVTGMTGTHGQPTGTHGPHSSRLTNAADPHIDSDRDGRAGVGSSAPGPAPNTAGPHKSDMMNKMDPRVDSNLDGSKTVGGNNTYQSGTGYLNKDPTDAAQVPPSVLQRHIGEPLIEHNDNRHHRERRNSVKTHQETFSGI</sequence>
<keyword evidence="3" id="KW-1185">Reference proteome</keyword>
<evidence type="ECO:0000313" key="3">
    <source>
        <dbReference type="Proteomes" id="UP001287356"/>
    </source>
</evidence>
<organism evidence="2 3">
    <name type="scientific">Lasiosphaeria ovina</name>
    <dbReference type="NCBI Taxonomy" id="92902"/>
    <lineage>
        <taxon>Eukaryota</taxon>
        <taxon>Fungi</taxon>
        <taxon>Dikarya</taxon>
        <taxon>Ascomycota</taxon>
        <taxon>Pezizomycotina</taxon>
        <taxon>Sordariomycetes</taxon>
        <taxon>Sordariomycetidae</taxon>
        <taxon>Sordariales</taxon>
        <taxon>Lasiosphaeriaceae</taxon>
        <taxon>Lasiosphaeria</taxon>
    </lineage>
</organism>
<feature type="compositionally biased region" description="Low complexity" evidence="1">
    <location>
        <begin position="237"/>
        <end position="252"/>
    </location>
</feature>
<feature type="compositionally biased region" description="Basic and acidic residues" evidence="1">
    <location>
        <begin position="7"/>
        <end position="19"/>
    </location>
</feature>
<feature type="compositionally biased region" description="Basic and acidic residues" evidence="1">
    <location>
        <begin position="102"/>
        <end position="111"/>
    </location>
</feature>
<feature type="compositionally biased region" description="Basic residues" evidence="1">
    <location>
        <begin position="354"/>
        <end position="364"/>
    </location>
</feature>
<dbReference type="EMBL" id="JAULSN010000004">
    <property type="protein sequence ID" value="KAK3373250.1"/>
    <property type="molecule type" value="Genomic_DNA"/>
</dbReference>
<dbReference type="AlphaFoldDB" id="A0AAE0KC06"/>
<feature type="compositionally biased region" description="Basic and acidic residues" evidence="1">
    <location>
        <begin position="263"/>
        <end position="272"/>
    </location>
</feature>
<evidence type="ECO:0000256" key="1">
    <source>
        <dbReference type="SAM" id="MobiDB-lite"/>
    </source>
</evidence>
<accession>A0AAE0KC06</accession>
<feature type="compositionally biased region" description="Polar residues" evidence="1">
    <location>
        <begin position="197"/>
        <end position="234"/>
    </location>
</feature>
<feature type="compositionally biased region" description="Low complexity" evidence="1">
    <location>
        <begin position="72"/>
        <end position="83"/>
    </location>
</feature>
<evidence type="ECO:0000313" key="2">
    <source>
        <dbReference type="EMBL" id="KAK3373250.1"/>
    </source>
</evidence>
<comment type="caution">
    <text evidence="2">The sequence shown here is derived from an EMBL/GenBank/DDBJ whole genome shotgun (WGS) entry which is preliminary data.</text>
</comment>